<dbReference type="EMBL" id="BOMP01000038">
    <property type="protein sequence ID" value="GIE40075.1"/>
    <property type="molecule type" value="Genomic_DNA"/>
</dbReference>
<keyword evidence="5" id="KW-1185">Reference proteome</keyword>
<gene>
    <name evidence="2" type="ORF">Alo02nite_29730</name>
    <name evidence="3" type="ORF">BJ964_002387</name>
</gene>
<evidence type="ECO:0000313" key="2">
    <source>
        <dbReference type="EMBL" id="GIE40075.1"/>
    </source>
</evidence>
<dbReference type="EMBL" id="JACHNC010000001">
    <property type="protein sequence ID" value="MBB4748226.1"/>
    <property type="molecule type" value="Genomic_DNA"/>
</dbReference>
<accession>A0A7W7HCY0</accession>
<dbReference type="InterPro" id="IPR007278">
    <property type="entry name" value="DUF397"/>
</dbReference>
<dbReference type="Pfam" id="PF04149">
    <property type="entry name" value="DUF397"/>
    <property type="match status" value="1"/>
</dbReference>
<organism evidence="3 4">
    <name type="scientific">Actinoplanes lobatus</name>
    <dbReference type="NCBI Taxonomy" id="113568"/>
    <lineage>
        <taxon>Bacteria</taxon>
        <taxon>Bacillati</taxon>
        <taxon>Actinomycetota</taxon>
        <taxon>Actinomycetes</taxon>
        <taxon>Micromonosporales</taxon>
        <taxon>Micromonosporaceae</taxon>
        <taxon>Actinoplanes</taxon>
    </lineage>
</organism>
<dbReference type="AlphaFoldDB" id="A0A7W7HCY0"/>
<evidence type="ECO:0000313" key="4">
    <source>
        <dbReference type="Proteomes" id="UP000590511"/>
    </source>
</evidence>
<evidence type="ECO:0000259" key="1">
    <source>
        <dbReference type="Pfam" id="PF04149"/>
    </source>
</evidence>
<evidence type="ECO:0000313" key="3">
    <source>
        <dbReference type="EMBL" id="MBB4748226.1"/>
    </source>
</evidence>
<sequence length="65" mass="7288">MQNEMNAPAWRKSSRCGTSTCVEVAKVNDQYLIRDSKDPEAAPLSFDQSEWDAFVEGVAAGEFRF</sequence>
<proteinExistence type="predicted"/>
<reference evidence="2 5" key="2">
    <citation type="submission" date="2021-01" db="EMBL/GenBank/DDBJ databases">
        <title>Whole genome shotgun sequence of Actinoplanes lobatus NBRC 12513.</title>
        <authorList>
            <person name="Komaki H."/>
            <person name="Tamura T."/>
        </authorList>
    </citation>
    <scope>NUCLEOTIDE SEQUENCE [LARGE SCALE GENOMIC DNA]</scope>
    <source>
        <strain evidence="2 5">NBRC 12513</strain>
    </source>
</reference>
<name>A0A7W7HCY0_9ACTN</name>
<comment type="caution">
    <text evidence="3">The sequence shown here is derived from an EMBL/GenBank/DDBJ whole genome shotgun (WGS) entry which is preliminary data.</text>
</comment>
<feature type="domain" description="DUF397" evidence="1">
    <location>
        <begin position="9"/>
        <end position="58"/>
    </location>
</feature>
<dbReference type="RefSeq" id="WP_188120742.1">
    <property type="nucleotide sequence ID" value="NZ_BOMP01000038.1"/>
</dbReference>
<evidence type="ECO:0000313" key="5">
    <source>
        <dbReference type="Proteomes" id="UP000631312"/>
    </source>
</evidence>
<protein>
    <recommendedName>
        <fullName evidence="1">DUF397 domain-containing protein</fullName>
    </recommendedName>
</protein>
<dbReference type="Proteomes" id="UP000631312">
    <property type="component" value="Unassembled WGS sequence"/>
</dbReference>
<dbReference type="Proteomes" id="UP000590511">
    <property type="component" value="Unassembled WGS sequence"/>
</dbReference>
<reference evidence="3 4" key="1">
    <citation type="submission" date="2020-08" db="EMBL/GenBank/DDBJ databases">
        <title>Sequencing the genomes of 1000 actinobacteria strains.</title>
        <authorList>
            <person name="Klenk H.-P."/>
        </authorList>
    </citation>
    <scope>NUCLEOTIDE SEQUENCE [LARGE SCALE GENOMIC DNA]</scope>
    <source>
        <strain evidence="3 4">DSM 43150</strain>
    </source>
</reference>